<reference evidence="3" key="1">
    <citation type="journal article" date="2020" name="Stud. Mycol.">
        <title>101 Dothideomycetes genomes: a test case for predicting lifestyles and emergence of pathogens.</title>
        <authorList>
            <person name="Haridas S."/>
            <person name="Albert R."/>
            <person name="Binder M."/>
            <person name="Bloem J."/>
            <person name="Labutti K."/>
            <person name="Salamov A."/>
            <person name="Andreopoulos B."/>
            <person name="Baker S."/>
            <person name="Barry K."/>
            <person name="Bills G."/>
            <person name="Bluhm B."/>
            <person name="Cannon C."/>
            <person name="Castanera R."/>
            <person name="Culley D."/>
            <person name="Daum C."/>
            <person name="Ezra D."/>
            <person name="Gonzalez J."/>
            <person name="Henrissat B."/>
            <person name="Kuo A."/>
            <person name="Liang C."/>
            <person name="Lipzen A."/>
            <person name="Lutzoni F."/>
            <person name="Magnuson J."/>
            <person name="Mondo S."/>
            <person name="Nolan M."/>
            <person name="Ohm R."/>
            <person name="Pangilinan J."/>
            <person name="Park H.-J."/>
            <person name="Ramirez L."/>
            <person name="Alfaro M."/>
            <person name="Sun H."/>
            <person name="Tritt A."/>
            <person name="Yoshinaga Y."/>
            <person name="Zwiers L.-H."/>
            <person name="Turgeon B."/>
            <person name="Goodwin S."/>
            <person name="Spatafora J."/>
            <person name="Crous P."/>
            <person name="Grigoriev I."/>
        </authorList>
    </citation>
    <scope>NUCLEOTIDE SEQUENCE</scope>
    <source>
        <strain evidence="3">CBS 130266</strain>
    </source>
</reference>
<name>A0A9P4NV85_9PEZI</name>
<dbReference type="InterPro" id="IPR000210">
    <property type="entry name" value="BTB/POZ_dom"/>
</dbReference>
<dbReference type="AlphaFoldDB" id="A0A9P4NV85"/>
<keyword evidence="4" id="KW-1185">Reference proteome</keyword>
<dbReference type="PANTHER" id="PTHR47843:SF2">
    <property type="entry name" value="BTB DOMAIN-CONTAINING PROTEIN"/>
    <property type="match status" value="1"/>
</dbReference>
<evidence type="ECO:0000256" key="1">
    <source>
        <dbReference type="SAM" id="MobiDB-lite"/>
    </source>
</evidence>
<dbReference type="InterPro" id="IPR011333">
    <property type="entry name" value="SKP1/BTB/POZ_sf"/>
</dbReference>
<proteinExistence type="predicted"/>
<dbReference type="PROSITE" id="PS50097">
    <property type="entry name" value="BTB"/>
    <property type="match status" value="1"/>
</dbReference>
<gene>
    <name evidence="3" type="ORF">EJ08DRAFT_659538</name>
</gene>
<protein>
    <recommendedName>
        <fullName evidence="2">BTB domain-containing protein</fullName>
    </recommendedName>
</protein>
<feature type="region of interest" description="Disordered" evidence="1">
    <location>
        <begin position="51"/>
        <end position="96"/>
    </location>
</feature>
<dbReference type="SUPFAM" id="SSF54695">
    <property type="entry name" value="POZ domain"/>
    <property type="match status" value="1"/>
</dbReference>
<dbReference type="PANTHER" id="PTHR47843">
    <property type="entry name" value="BTB DOMAIN-CONTAINING PROTEIN-RELATED"/>
    <property type="match status" value="1"/>
</dbReference>
<dbReference type="Proteomes" id="UP000800235">
    <property type="component" value="Unassembled WGS sequence"/>
</dbReference>
<feature type="domain" description="BTB" evidence="2">
    <location>
        <begin position="106"/>
        <end position="180"/>
    </location>
</feature>
<evidence type="ECO:0000313" key="4">
    <source>
        <dbReference type="Proteomes" id="UP000800235"/>
    </source>
</evidence>
<feature type="compositionally biased region" description="Polar residues" evidence="1">
    <location>
        <begin position="67"/>
        <end position="83"/>
    </location>
</feature>
<dbReference type="Gene3D" id="3.30.710.10">
    <property type="entry name" value="Potassium Channel Kv1.1, Chain A"/>
    <property type="match status" value="1"/>
</dbReference>
<dbReference type="EMBL" id="MU007029">
    <property type="protein sequence ID" value="KAF2431849.1"/>
    <property type="molecule type" value="Genomic_DNA"/>
</dbReference>
<dbReference type="OrthoDB" id="194443at2759"/>
<organism evidence="3 4">
    <name type="scientific">Tothia fuscella</name>
    <dbReference type="NCBI Taxonomy" id="1048955"/>
    <lineage>
        <taxon>Eukaryota</taxon>
        <taxon>Fungi</taxon>
        <taxon>Dikarya</taxon>
        <taxon>Ascomycota</taxon>
        <taxon>Pezizomycotina</taxon>
        <taxon>Dothideomycetes</taxon>
        <taxon>Pleosporomycetidae</taxon>
        <taxon>Venturiales</taxon>
        <taxon>Cylindrosympodiaceae</taxon>
        <taxon>Tothia</taxon>
    </lineage>
</organism>
<sequence>MPLPVPRYCQHCKIRFLSGKAFDRHLPCGSAASADSVPTERTALNPIIINTSSSPVRPQASRAKTPKTASITGAENSVSNTTKVRPGTCMPPSRGYRSTKPLLDRTVAMITVGQAPETQVFPIPREYLMTVSEYFEDGFNGNFSQAQVKNISKHSMKDVSPTTFGIFNEWIMTKKLLNPEGESYTYKSRNAFNRDMEELLSLYIFAIEYSIPQLERDIIDVWIQYQEKSSNLCDYETISRAYKELPPTSPLIRFLVDSYADDCASWGNGQTTEMREWELNAAPKEFFYDLMVRLAKKMANIEEGSPYADRCAYHDHVESEEVKVKREAVESGAEAVVKGGYDLIRRG</sequence>
<evidence type="ECO:0000259" key="2">
    <source>
        <dbReference type="PROSITE" id="PS50097"/>
    </source>
</evidence>
<evidence type="ECO:0000313" key="3">
    <source>
        <dbReference type="EMBL" id="KAF2431849.1"/>
    </source>
</evidence>
<accession>A0A9P4NV85</accession>
<comment type="caution">
    <text evidence="3">The sequence shown here is derived from an EMBL/GenBank/DDBJ whole genome shotgun (WGS) entry which is preliminary data.</text>
</comment>